<sequence>YYSQELGLGEDFQDKLGKAKYFLTGPGTVGCEILKNFAMMGIVRGRDGTVFVSDMDSIKISNLHRQFLFRSRDIGKMKSTVAAQSIKVINPNMHVHAYVDRVLPETEHIYKDHFFQQLDGLVTAVDNVKTRKYFDNIQITDID</sequence>
<feature type="non-terminal residue" evidence="2">
    <location>
        <position position="1"/>
    </location>
</feature>
<comment type="caution">
    <text evidence="2">The sequence shown here is derived from an EMBL/GenBank/DDBJ whole genome shotgun (WGS) entry which is preliminary data.</text>
</comment>
<dbReference type="GO" id="GO:0032446">
    <property type="term" value="P:protein modification by small protein conjugation"/>
    <property type="evidence" value="ECO:0007669"/>
    <property type="project" value="TreeGrafter"/>
</dbReference>
<evidence type="ECO:0000313" key="2">
    <source>
        <dbReference type="EMBL" id="CAF4312284.1"/>
    </source>
</evidence>
<dbReference type="SUPFAM" id="SSF69572">
    <property type="entry name" value="Activating enzymes of the ubiquitin-like proteins"/>
    <property type="match status" value="1"/>
</dbReference>
<dbReference type="InterPro" id="IPR035985">
    <property type="entry name" value="Ubiquitin-activating_enz"/>
</dbReference>
<dbReference type="Pfam" id="PF00899">
    <property type="entry name" value="ThiF"/>
    <property type="match status" value="1"/>
</dbReference>
<dbReference type="PANTHER" id="PTHR10953:SF102">
    <property type="entry name" value="ADENYLYLTRANSFERASE AND SULFURTRANSFERASE MOCS3"/>
    <property type="match status" value="1"/>
</dbReference>
<dbReference type="Proteomes" id="UP000663874">
    <property type="component" value="Unassembled WGS sequence"/>
</dbReference>
<accession>A0A820INL3</accession>
<dbReference type="InterPro" id="IPR000594">
    <property type="entry name" value="ThiF_NAD_FAD-bd"/>
</dbReference>
<dbReference type="GO" id="GO:0004792">
    <property type="term" value="F:thiosulfate-cyanide sulfurtransferase activity"/>
    <property type="evidence" value="ECO:0007669"/>
    <property type="project" value="TreeGrafter"/>
</dbReference>
<dbReference type="GO" id="GO:0005737">
    <property type="term" value="C:cytoplasm"/>
    <property type="evidence" value="ECO:0007669"/>
    <property type="project" value="TreeGrafter"/>
</dbReference>
<dbReference type="GO" id="GO:0008641">
    <property type="term" value="F:ubiquitin-like modifier activating enzyme activity"/>
    <property type="evidence" value="ECO:0007669"/>
    <property type="project" value="InterPro"/>
</dbReference>
<feature type="domain" description="THIF-type NAD/FAD binding fold" evidence="1">
    <location>
        <begin position="8"/>
        <end position="137"/>
    </location>
</feature>
<evidence type="ECO:0000259" key="1">
    <source>
        <dbReference type="Pfam" id="PF00899"/>
    </source>
</evidence>
<dbReference type="EMBL" id="CAJOBE010036819">
    <property type="protein sequence ID" value="CAF4312284.1"/>
    <property type="molecule type" value="Genomic_DNA"/>
</dbReference>
<dbReference type="Gene3D" id="3.40.50.720">
    <property type="entry name" value="NAD(P)-binding Rossmann-like Domain"/>
    <property type="match status" value="1"/>
</dbReference>
<protein>
    <recommendedName>
        <fullName evidence="1">THIF-type NAD/FAD binding fold domain-containing protein</fullName>
    </recommendedName>
</protein>
<dbReference type="GO" id="GO:0016779">
    <property type="term" value="F:nucleotidyltransferase activity"/>
    <property type="evidence" value="ECO:0007669"/>
    <property type="project" value="TreeGrafter"/>
</dbReference>
<dbReference type="AlphaFoldDB" id="A0A820INL3"/>
<evidence type="ECO:0000313" key="3">
    <source>
        <dbReference type="Proteomes" id="UP000663874"/>
    </source>
</evidence>
<gene>
    <name evidence="2" type="ORF">FNK824_LOCUS41038</name>
</gene>
<name>A0A820INL3_9BILA</name>
<dbReference type="InterPro" id="IPR045886">
    <property type="entry name" value="ThiF/MoeB/HesA"/>
</dbReference>
<organism evidence="2 3">
    <name type="scientific">Rotaria sordida</name>
    <dbReference type="NCBI Taxonomy" id="392033"/>
    <lineage>
        <taxon>Eukaryota</taxon>
        <taxon>Metazoa</taxon>
        <taxon>Spiralia</taxon>
        <taxon>Gnathifera</taxon>
        <taxon>Rotifera</taxon>
        <taxon>Eurotatoria</taxon>
        <taxon>Bdelloidea</taxon>
        <taxon>Philodinida</taxon>
        <taxon>Philodinidae</taxon>
        <taxon>Rotaria</taxon>
    </lineage>
</organism>
<dbReference type="PANTHER" id="PTHR10953">
    <property type="entry name" value="UBIQUITIN-ACTIVATING ENZYME E1"/>
    <property type="match status" value="1"/>
</dbReference>
<proteinExistence type="predicted"/>
<reference evidence="2" key="1">
    <citation type="submission" date="2021-02" db="EMBL/GenBank/DDBJ databases">
        <authorList>
            <person name="Nowell W R."/>
        </authorList>
    </citation>
    <scope>NUCLEOTIDE SEQUENCE</scope>
</reference>